<organism evidence="4 5">
    <name type="scientific">Tritrichomonas foetus</name>
    <dbReference type="NCBI Taxonomy" id="1144522"/>
    <lineage>
        <taxon>Eukaryota</taxon>
        <taxon>Metamonada</taxon>
        <taxon>Parabasalia</taxon>
        <taxon>Tritrichomonadida</taxon>
        <taxon>Tritrichomonadidae</taxon>
        <taxon>Tritrichomonas</taxon>
    </lineage>
</organism>
<gene>
    <name evidence="4" type="ORF">TRFO_24267</name>
</gene>
<dbReference type="GeneID" id="94838358"/>
<proteinExistence type="predicted"/>
<feature type="repeat" description="ANK" evidence="3">
    <location>
        <begin position="64"/>
        <end position="86"/>
    </location>
</feature>
<dbReference type="PROSITE" id="PS50297">
    <property type="entry name" value="ANK_REP_REGION"/>
    <property type="match status" value="1"/>
</dbReference>
<feature type="repeat" description="ANK" evidence="3">
    <location>
        <begin position="30"/>
        <end position="63"/>
    </location>
</feature>
<dbReference type="VEuPathDB" id="TrichDB:TRFO_24267"/>
<dbReference type="InterPro" id="IPR002110">
    <property type="entry name" value="Ankyrin_rpt"/>
</dbReference>
<dbReference type="SUPFAM" id="SSF48403">
    <property type="entry name" value="Ankyrin repeat"/>
    <property type="match status" value="1"/>
</dbReference>
<dbReference type="PROSITE" id="PS50088">
    <property type="entry name" value="ANK_REPEAT"/>
    <property type="match status" value="2"/>
</dbReference>
<dbReference type="OrthoDB" id="539213at2759"/>
<reference evidence="4" key="1">
    <citation type="submission" date="2016-10" db="EMBL/GenBank/DDBJ databases">
        <authorList>
            <person name="Benchimol M."/>
            <person name="Almeida L.G."/>
            <person name="Vasconcelos A.T."/>
            <person name="Perreira-Neves A."/>
            <person name="Rosa I.A."/>
            <person name="Tasca T."/>
            <person name="Bogo M.R."/>
            <person name="de Souza W."/>
        </authorList>
    </citation>
    <scope>NUCLEOTIDE SEQUENCE [LARGE SCALE GENOMIC DNA]</scope>
    <source>
        <strain evidence="4">K</strain>
    </source>
</reference>
<dbReference type="GO" id="GO:0003723">
    <property type="term" value="F:RNA binding"/>
    <property type="evidence" value="ECO:0007669"/>
    <property type="project" value="TreeGrafter"/>
</dbReference>
<dbReference type="Gene3D" id="1.25.40.20">
    <property type="entry name" value="Ankyrin repeat-containing domain"/>
    <property type="match status" value="1"/>
</dbReference>
<name>A0A1J4K7K0_9EUKA</name>
<evidence type="ECO:0000256" key="3">
    <source>
        <dbReference type="PROSITE-ProRule" id="PRU00023"/>
    </source>
</evidence>
<keyword evidence="2 3" id="KW-0040">ANK repeat</keyword>
<dbReference type="EMBL" id="MLAK01000695">
    <property type="protein sequence ID" value="OHT07457.1"/>
    <property type="molecule type" value="Genomic_DNA"/>
</dbReference>
<protein>
    <submittedName>
        <fullName evidence="4">Fetal globin-inducing factor</fullName>
    </submittedName>
</protein>
<evidence type="ECO:0000256" key="1">
    <source>
        <dbReference type="ARBA" id="ARBA00022737"/>
    </source>
</evidence>
<dbReference type="Proteomes" id="UP000179807">
    <property type="component" value="Unassembled WGS sequence"/>
</dbReference>
<comment type="caution">
    <text evidence="4">The sequence shown here is derived from an EMBL/GenBank/DDBJ whole genome shotgun (WGS) entry which is preliminary data.</text>
</comment>
<dbReference type="GO" id="GO:0006396">
    <property type="term" value="P:RNA processing"/>
    <property type="evidence" value="ECO:0007669"/>
    <property type="project" value="TreeGrafter"/>
</dbReference>
<dbReference type="PANTHER" id="PTHR24141:SF1">
    <property type="entry name" value="2-5A-DEPENDENT RIBONUCLEASE"/>
    <property type="match status" value="1"/>
</dbReference>
<dbReference type="InterPro" id="IPR036770">
    <property type="entry name" value="Ankyrin_rpt-contain_sf"/>
</dbReference>
<evidence type="ECO:0000313" key="4">
    <source>
        <dbReference type="EMBL" id="OHT07457.1"/>
    </source>
</evidence>
<keyword evidence="5" id="KW-1185">Reference proteome</keyword>
<dbReference type="Pfam" id="PF12796">
    <property type="entry name" value="Ank_2"/>
    <property type="match status" value="1"/>
</dbReference>
<accession>A0A1J4K7K0</accession>
<dbReference type="GO" id="GO:0004540">
    <property type="term" value="F:RNA nuclease activity"/>
    <property type="evidence" value="ECO:0007669"/>
    <property type="project" value="TreeGrafter"/>
</dbReference>
<dbReference type="RefSeq" id="XP_068360593.1">
    <property type="nucleotide sequence ID" value="XM_068503654.1"/>
</dbReference>
<keyword evidence="1" id="KW-0677">Repeat</keyword>
<dbReference type="PANTHER" id="PTHR24141">
    <property type="entry name" value="2-5A-DEPENDENT RIBONUCLEASE"/>
    <property type="match status" value="1"/>
</dbReference>
<sequence length="101" mass="11483">MEQLQPFEYLRTSQTLTSIQKIILEFNMISDYTALHMATHRGRPEIVCILLSLDGIDINSQDEKMMTPLHIAANKGKFEVLKLLLDDPNINVNLQNSDGII</sequence>
<evidence type="ECO:0000256" key="2">
    <source>
        <dbReference type="ARBA" id="ARBA00023043"/>
    </source>
</evidence>
<dbReference type="SMART" id="SM00248">
    <property type="entry name" value="ANK"/>
    <property type="match status" value="2"/>
</dbReference>
<dbReference type="AlphaFoldDB" id="A0A1J4K7K0"/>
<evidence type="ECO:0000313" key="5">
    <source>
        <dbReference type="Proteomes" id="UP000179807"/>
    </source>
</evidence>